<keyword evidence="5" id="KW-0812">Transmembrane</keyword>
<sequence>MWKLSLILLFAISASLEAQEVITLTCTFGRTVYGEYACSLQGVEVLDPTSSVEITGEHLEGYTDSDVLFVRISSSNTPFMIQEVFTTFPNIYELEYYDSNLQSINIPDSARLEWLNLIRNNISTIESGMFSNQPLLFYLELYDCNVQTVDENAFEGLSRLAGLVLWDNQITELSVRTFAPLTALLVLDLEANFLTSIPQELLAENINLSTIYFSGNPIREVHPNFAANQRQRLRYLNMRSIDCVDRVFTIVDELDWMDVNNSLQTCFNNFDGTVPEVRQISLEFTGNLRVFDRFGNIIASI</sequence>
<dbReference type="InterPro" id="IPR051432">
    <property type="entry name" value="KCNMA1_auxiliary"/>
</dbReference>
<evidence type="ECO:0000256" key="8">
    <source>
        <dbReference type="ARBA" id="ARBA00022989"/>
    </source>
</evidence>
<dbReference type="AlphaFoldDB" id="A0A1J1IMJ6"/>
<keyword evidence="7" id="KW-0677">Repeat</keyword>
<evidence type="ECO:0000256" key="7">
    <source>
        <dbReference type="ARBA" id="ARBA00022737"/>
    </source>
</evidence>
<evidence type="ECO:0000256" key="2">
    <source>
        <dbReference type="ARBA" id="ARBA00022448"/>
    </source>
</evidence>
<dbReference type="EMBL" id="CVRI01000055">
    <property type="protein sequence ID" value="CRL00962.1"/>
    <property type="molecule type" value="Genomic_DNA"/>
</dbReference>
<evidence type="ECO:0000256" key="6">
    <source>
        <dbReference type="ARBA" id="ARBA00022729"/>
    </source>
</evidence>
<keyword evidence="2" id="KW-0813">Transport</keyword>
<proteinExistence type="predicted"/>
<keyword evidence="3" id="KW-1003">Cell membrane</keyword>
<dbReference type="GO" id="GO:0005886">
    <property type="term" value="C:plasma membrane"/>
    <property type="evidence" value="ECO:0007669"/>
    <property type="project" value="UniProtKB-SubCell"/>
</dbReference>
<evidence type="ECO:0000256" key="3">
    <source>
        <dbReference type="ARBA" id="ARBA00022475"/>
    </source>
</evidence>
<dbReference type="Proteomes" id="UP000183832">
    <property type="component" value="Unassembled WGS sequence"/>
</dbReference>
<evidence type="ECO:0000256" key="12">
    <source>
        <dbReference type="ARBA" id="ARBA00023303"/>
    </source>
</evidence>
<dbReference type="Gene3D" id="3.80.10.10">
    <property type="entry name" value="Ribonuclease Inhibitor"/>
    <property type="match status" value="1"/>
</dbReference>
<dbReference type="SUPFAM" id="SSF52058">
    <property type="entry name" value="L domain-like"/>
    <property type="match status" value="1"/>
</dbReference>
<feature type="chain" id="PRO_5012588443" evidence="13">
    <location>
        <begin position="19"/>
        <end position="301"/>
    </location>
</feature>
<keyword evidence="4" id="KW-0433">Leucine-rich repeat</keyword>
<evidence type="ECO:0000313" key="15">
    <source>
        <dbReference type="Proteomes" id="UP000183832"/>
    </source>
</evidence>
<comment type="subcellular location">
    <subcellularLocation>
        <location evidence="1">Cell membrane</location>
        <topology evidence="1">Single-pass membrane protein</topology>
    </subcellularLocation>
</comment>
<dbReference type="InterPro" id="IPR032675">
    <property type="entry name" value="LRR_dom_sf"/>
</dbReference>
<gene>
    <name evidence="14" type="ORF">CLUMA_CG014163</name>
</gene>
<evidence type="ECO:0000256" key="5">
    <source>
        <dbReference type="ARBA" id="ARBA00022692"/>
    </source>
</evidence>
<keyword evidence="12" id="KW-0407">Ion channel</keyword>
<keyword evidence="8" id="KW-1133">Transmembrane helix</keyword>
<organism evidence="14 15">
    <name type="scientific">Clunio marinus</name>
    <dbReference type="NCBI Taxonomy" id="568069"/>
    <lineage>
        <taxon>Eukaryota</taxon>
        <taxon>Metazoa</taxon>
        <taxon>Ecdysozoa</taxon>
        <taxon>Arthropoda</taxon>
        <taxon>Hexapoda</taxon>
        <taxon>Insecta</taxon>
        <taxon>Pterygota</taxon>
        <taxon>Neoptera</taxon>
        <taxon>Endopterygota</taxon>
        <taxon>Diptera</taxon>
        <taxon>Nematocera</taxon>
        <taxon>Chironomoidea</taxon>
        <taxon>Chironomidae</taxon>
        <taxon>Clunio</taxon>
    </lineage>
</organism>
<evidence type="ECO:0000256" key="9">
    <source>
        <dbReference type="ARBA" id="ARBA00023065"/>
    </source>
</evidence>
<dbReference type="GO" id="GO:0034220">
    <property type="term" value="P:monoatomic ion transmembrane transport"/>
    <property type="evidence" value="ECO:0007669"/>
    <property type="project" value="UniProtKB-KW"/>
</dbReference>
<accession>A0A1J1IMJ6</accession>
<dbReference type="PANTHER" id="PTHR46473:SF10">
    <property type="entry name" value="LD45603P-RELATED"/>
    <property type="match status" value="1"/>
</dbReference>
<evidence type="ECO:0000256" key="13">
    <source>
        <dbReference type="SAM" id="SignalP"/>
    </source>
</evidence>
<dbReference type="PANTHER" id="PTHR46473">
    <property type="entry name" value="GH08155P"/>
    <property type="match status" value="1"/>
</dbReference>
<reference evidence="14 15" key="1">
    <citation type="submission" date="2015-04" db="EMBL/GenBank/DDBJ databases">
        <authorList>
            <person name="Syromyatnikov M.Y."/>
            <person name="Popov V.N."/>
        </authorList>
    </citation>
    <scope>NUCLEOTIDE SEQUENCE [LARGE SCALE GENOMIC DNA]</scope>
</reference>
<keyword evidence="10" id="KW-0472">Membrane</keyword>
<name>A0A1J1IMJ6_9DIPT</name>
<evidence type="ECO:0000256" key="4">
    <source>
        <dbReference type="ARBA" id="ARBA00022614"/>
    </source>
</evidence>
<evidence type="ECO:0000256" key="10">
    <source>
        <dbReference type="ARBA" id="ARBA00023136"/>
    </source>
</evidence>
<dbReference type="Pfam" id="PF13855">
    <property type="entry name" value="LRR_8"/>
    <property type="match status" value="1"/>
</dbReference>
<dbReference type="STRING" id="568069.A0A1J1IMJ6"/>
<evidence type="ECO:0000256" key="11">
    <source>
        <dbReference type="ARBA" id="ARBA00023157"/>
    </source>
</evidence>
<keyword evidence="9" id="KW-0406">Ion transport</keyword>
<feature type="signal peptide" evidence="13">
    <location>
        <begin position="1"/>
        <end position="18"/>
    </location>
</feature>
<evidence type="ECO:0000256" key="1">
    <source>
        <dbReference type="ARBA" id="ARBA00004162"/>
    </source>
</evidence>
<dbReference type="InterPro" id="IPR003591">
    <property type="entry name" value="Leu-rich_rpt_typical-subtyp"/>
</dbReference>
<dbReference type="SMART" id="SM00369">
    <property type="entry name" value="LRR_TYP"/>
    <property type="match status" value="3"/>
</dbReference>
<keyword evidence="15" id="KW-1185">Reference proteome</keyword>
<protein>
    <submittedName>
        <fullName evidence="14">CLUMA_CG014163, isoform A</fullName>
    </submittedName>
</protein>
<keyword evidence="11" id="KW-1015">Disulfide bond</keyword>
<dbReference type="InterPro" id="IPR001611">
    <property type="entry name" value="Leu-rich_rpt"/>
</dbReference>
<dbReference type="PROSITE" id="PS51450">
    <property type="entry name" value="LRR"/>
    <property type="match status" value="1"/>
</dbReference>
<evidence type="ECO:0000313" key="14">
    <source>
        <dbReference type="EMBL" id="CRL00962.1"/>
    </source>
</evidence>
<dbReference type="OrthoDB" id="7787493at2759"/>
<keyword evidence="6 13" id="KW-0732">Signal</keyword>